<reference evidence="2 3" key="1">
    <citation type="journal article" date="2015" name="Nature">
        <title>rRNA introns, odd ribosomes, and small enigmatic genomes across a large radiation of phyla.</title>
        <authorList>
            <person name="Brown C.T."/>
            <person name="Hug L.A."/>
            <person name="Thomas B.C."/>
            <person name="Sharon I."/>
            <person name="Castelle C.J."/>
            <person name="Singh A."/>
            <person name="Wilkins M.J."/>
            <person name="Williams K.H."/>
            <person name="Banfield J.F."/>
        </authorList>
    </citation>
    <scope>NUCLEOTIDE SEQUENCE [LARGE SCALE GENOMIC DNA]</scope>
</reference>
<feature type="transmembrane region" description="Helical" evidence="1">
    <location>
        <begin position="163"/>
        <end position="184"/>
    </location>
</feature>
<accession>A0A0G0KAH6</accession>
<gene>
    <name evidence="2" type="ORF">US62_C0005G0042</name>
</gene>
<keyword evidence="1" id="KW-0812">Transmembrane</keyword>
<comment type="caution">
    <text evidence="2">The sequence shown here is derived from an EMBL/GenBank/DDBJ whole genome shotgun (WGS) entry which is preliminary data.</text>
</comment>
<feature type="transmembrane region" description="Helical" evidence="1">
    <location>
        <begin position="89"/>
        <end position="111"/>
    </location>
</feature>
<evidence type="ECO:0000313" key="2">
    <source>
        <dbReference type="EMBL" id="KKQ46119.1"/>
    </source>
</evidence>
<keyword evidence="1" id="KW-1133">Transmembrane helix</keyword>
<evidence type="ECO:0000256" key="1">
    <source>
        <dbReference type="SAM" id="Phobius"/>
    </source>
</evidence>
<feature type="transmembrane region" description="Helical" evidence="1">
    <location>
        <begin position="196"/>
        <end position="214"/>
    </location>
</feature>
<evidence type="ECO:0000313" key="3">
    <source>
        <dbReference type="Proteomes" id="UP000034603"/>
    </source>
</evidence>
<proteinExistence type="predicted"/>
<feature type="transmembrane region" description="Helical" evidence="1">
    <location>
        <begin position="131"/>
        <end position="151"/>
    </location>
</feature>
<feature type="transmembrane region" description="Helical" evidence="1">
    <location>
        <begin position="12"/>
        <end position="29"/>
    </location>
</feature>
<sequence>MTFRILKNIPKLPLTALLFYLGILALWSIKIIPTPQDILRYLENLYQVYGYFGLFIATFLESIAYLGLYIPGSFIIALAVFFSDGSFSSLAIITLVVDLALTITSIINYLVGSWISTKSGINMERLKKTEIYSKGIFVSMLHPNLLSFYFFNAGLERHNFKKIFIVPIFMLPYGFLVAILLSRFSGFAKQNLESPTFFLSIIVIWLVIAFAVTTKSP</sequence>
<dbReference type="EMBL" id="LBTR01000005">
    <property type="protein sequence ID" value="KKQ46119.1"/>
    <property type="molecule type" value="Genomic_DNA"/>
</dbReference>
<protein>
    <recommendedName>
        <fullName evidence="4">Membrane-associated protein</fullName>
    </recommendedName>
</protein>
<feature type="transmembrane region" description="Helical" evidence="1">
    <location>
        <begin position="49"/>
        <end position="82"/>
    </location>
</feature>
<dbReference type="AlphaFoldDB" id="A0A0G0KAH6"/>
<dbReference type="Proteomes" id="UP000034603">
    <property type="component" value="Unassembled WGS sequence"/>
</dbReference>
<organism evidence="2 3">
    <name type="scientific">Candidatus Woesebacteria bacterium GW2011_GWA1_37_8</name>
    <dbReference type="NCBI Taxonomy" id="1618546"/>
    <lineage>
        <taxon>Bacteria</taxon>
        <taxon>Candidatus Woeseibacteriota</taxon>
    </lineage>
</organism>
<keyword evidence="1" id="KW-0472">Membrane</keyword>
<name>A0A0G0KAH6_9BACT</name>
<evidence type="ECO:0008006" key="4">
    <source>
        <dbReference type="Google" id="ProtNLM"/>
    </source>
</evidence>